<dbReference type="Gene3D" id="3.90.105.10">
    <property type="entry name" value="Molybdopterin biosynthesis moea protein, domain 2"/>
    <property type="match status" value="1"/>
</dbReference>
<dbReference type="RefSeq" id="WP_256120222.1">
    <property type="nucleotide sequence ID" value="NZ_WHSB02000013.1"/>
</dbReference>
<dbReference type="Gene3D" id="3.40.980.10">
    <property type="entry name" value="MoaB/Mog-like domain"/>
    <property type="match status" value="1"/>
</dbReference>
<dbReference type="Proteomes" id="UP000996601">
    <property type="component" value="Unassembled WGS sequence"/>
</dbReference>
<dbReference type="CDD" id="cd00887">
    <property type="entry name" value="MoeA"/>
    <property type="match status" value="1"/>
</dbReference>
<dbReference type="PROSITE" id="PS01079">
    <property type="entry name" value="MOCF_BIOSYNTHESIS_2"/>
    <property type="match status" value="1"/>
</dbReference>
<comment type="cofactor">
    <cofactor evidence="6">
        <name>Mg(2+)</name>
        <dbReference type="ChEBI" id="CHEBI:18420"/>
    </cofactor>
</comment>
<dbReference type="InterPro" id="IPR005110">
    <property type="entry name" value="MoeA_linker/N"/>
</dbReference>
<keyword evidence="6" id="KW-0460">Magnesium</keyword>
<comment type="caution">
    <text evidence="8">The sequence shown here is derived from an EMBL/GenBank/DDBJ whole genome shotgun (WGS) entry which is preliminary data.</text>
</comment>
<dbReference type="NCBIfam" id="TIGR00177">
    <property type="entry name" value="molyb_syn"/>
    <property type="match status" value="1"/>
</dbReference>
<dbReference type="InterPro" id="IPR001453">
    <property type="entry name" value="MoaB/Mog_dom"/>
</dbReference>
<comment type="pathway">
    <text evidence="2 6">Cofactor biosynthesis; molybdopterin biosynthesis.</text>
</comment>
<evidence type="ECO:0000256" key="4">
    <source>
        <dbReference type="ARBA" id="ARBA00023150"/>
    </source>
</evidence>
<dbReference type="SUPFAM" id="SSF63882">
    <property type="entry name" value="MoeA N-terminal region -like"/>
    <property type="match status" value="1"/>
</dbReference>
<dbReference type="InterPro" id="IPR008284">
    <property type="entry name" value="MoCF_biosynth_CS"/>
</dbReference>
<feature type="domain" description="MoaB/Mog" evidence="7">
    <location>
        <begin position="182"/>
        <end position="319"/>
    </location>
</feature>
<evidence type="ECO:0000313" key="8">
    <source>
        <dbReference type="EMBL" id="MCQ4633610.1"/>
    </source>
</evidence>
<comment type="similarity">
    <text evidence="3 6">Belongs to the MoeA family.</text>
</comment>
<evidence type="ECO:0000256" key="3">
    <source>
        <dbReference type="ARBA" id="ARBA00010763"/>
    </source>
</evidence>
<comment type="function">
    <text evidence="1 6">Catalyzes the insertion of molybdate into adenylated molybdopterin with the concomitant release of AMP.</text>
</comment>
<evidence type="ECO:0000256" key="1">
    <source>
        <dbReference type="ARBA" id="ARBA00002901"/>
    </source>
</evidence>
<dbReference type="InterPro" id="IPR036135">
    <property type="entry name" value="MoeA_linker/N_sf"/>
</dbReference>
<dbReference type="PANTHER" id="PTHR10192">
    <property type="entry name" value="MOLYBDOPTERIN BIOSYNTHESIS PROTEIN"/>
    <property type="match status" value="1"/>
</dbReference>
<dbReference type="EC" id="2.10.1.1" evidence="6"/>
<accession>A0ABT1REJ9</accession>
<dbReference type="InterPro" id="IPR036425">
    <property type="entry name" value="MoaB/Mog-like_dom_sf"/>
</dbReference>
<comment type="catalytic activity">
    <reaction evidence="5">
        <text>adenylyl-molybdopterin + molybdate = Mo-molybdopterin + AMP + H(+)</text>
        <dbReference type="Rhea" id="RHEA:35047"/>
        <dbReference type="ChEBI" id="CHEBI:15378"/>
        <dbReference type="ChEBI" id="CHEBI:36264"/>
        <dbReference type="ChEBI" id="CHEBI:62727"/>
        <dbReference type="ChEBI" id="CHEBI:71302"/>
        <dbReference type="ChEBI" id="CHEBI:456215"/>
        <dbReference type="EC" id="2.10.1.1"/>
    </reaction>
</comment>
<evidence type="ECO:0000256" key="6">
    <source>
        <dbReference type="RuleBase" id="RU365090"/>
    </source>
</evidence>
<dbReference type="EMBL" id="WHSB02000013">
    <property type="protein sequence ID" value="MCQ4633610.1"/>
    <property type="molecule type" value="Genomic_DNA"/>
</dbReference>
<sequence length="405" mass="42722">MSDREVRSLDDALAFIASYIEAAIPPMRVSVSAAYDHLLAEDIVASVSLPRFDNAAMDGFAIRTDDVRPDGAACLKISQTITAGQEALSTLRAGEAARITTGAPVPPGADRVVVQEAARLDGDQVHLRAPAGGKLHIRKKGEDVAQGTVVMVAGTRIGPGQIALLSSLGLRSVLVVARPKVALLSTGDELVDNPGLLEPGKIFDTNRPMLIRMLQAAGAAVTDLGIARDDPELILERLVAAAADHDLLISTGGASAGFADHLTRIIVRRGYLEFWKLDMRPGKPVGFGDIDDCPILLLPGNPLAAAASFALLGRAIIARLGGKGSNERHAWHLPVTSGIAKPPGRTQVLLGRLRQGLLGRATAVEPLPDQGSARLRYLAVADVMIVLHSEQTEILEGDVVEVLPF</sequence>
<dbReference type="InterPro" id="IPR005111">
    <property type="entry name" value="MoeA_C_domain_IV"/>
</dbReference>
<dbReference type="SUPFAM" id="SSF53218">
    <property type="entry name" value="Molybdenum cofactor biosynthesis proteins"/>
    <property type="match status" value="1"/>
</dbReference>
<keyword evidence="6" id="KW-0479">Metal-binding</keyword>
<dbReference type="SMART" id="SM00852">
    <property type="entry name" value="MoCF_biosynth"/>
    <property type="match status" value="1"/>
</dbReference>
<name>A0ABT1REJ9_9HYPH</name>
<dbReference type="PANTHER" id="PTHR10192:SF5">
    <property type="entry name" value="GEPHYRIN"/>
    <property type="match status" value="1"/>
</dbReference>
<dbReference type="Gene3D" id="2.170.190.11">
    <property type="entry name" value="Molybdopterin biosynthesis moea protein, domain 3"/>
    <property type="match status" value="1"/>
</dbReference>
<protein>
    <recommendedName>
        <fullName evidence="6">Molybdopterin molybdenumtransferase</fullName>
        <ecNumber evidence="6">2.10.1.1</ecNumber>
    </recommendedName>
</protein>
<proteinExistence type="inferred from homology"/>
<evidence type="ECO:0000313" key="9">
    <source>
        <dbReference type="Proteomes" id="UP000996601"/>
    </source>
</evidence>
<dbReference type="InterPro" id="IPR038987">
    <property type="entry name" value="MoeA-like"/>
</dbReference>
<keyword evidence="9" id="KW-1185">Reference proteome</keyword>
<organism evidence="8 9">
    <name type="scientific">Shinella lacus</name>
    <dbReference type="NCBI Taxonomy" id="2654216"/>
    <lineage>
        <taxon>Bacteria</taxon>
        <taxon>Pseudomonadati</taxon>
        <taxon>Pseudomonadota</taxon>
        <taxon>Alphaproteobacteria</taxon>
        <taxon>Hyphomicrobiales</taxon>
        <taxon>Rhizobiaceae</taxon>
        <taxon>Shinella</taxon>
    </lineage>
</organism>
<dbReference type="SUPFAM" id="SSF63867">
    <property type="entry name" value="MoeA C-terminal domain-like"/>
    <property type="match status" value="1"/>
</dbReference>
<evidence type="ECO:0000256" key="2">
    <source>
        <dbReference type="ARBA" id="ARBA00005046"/>
    </source>
</evidence>
<keyword evidence="6" id="KW-0500">Molybdenum</keyword>
<dbReference type="NCBIfam" id="NF045515">
    <property type="entry name" value="Glp_gephyrin"/>
    <property type="match status" value="1"/>
</dbReference>
<dbReference type="Pfam" id="PF00994">
    <property type="entry name" value="MoCF_biosynth"/>
    <property type="match status" value="1"/>
</dbReference>
<keyword evidence="6" id="KW-0808">Transferase</keyword>
<gene>
    <name evidence="8" type="ORF">GB927_026465</name>
</gene>
<dbReference type="Pfam" id="PF03454">
    <property type="entry name" value="MoeA_C"/>
    <property type="match status" value="1"/>
</dbReference>
<dbReference type="InterPro" id="IPR036688">
    <property type="entry name" value="MoeA_C_domain_IV_sf"/>
</dbReference>
<reference evidence="8" key="1">
    <citation type="submission" date="2021-07" db="EMBL/GenBank/DDBJ databases">
        <title>Shinella sp. nov., a novel member of the genus Shinella from water.</title>
        <authorList>
            <person name="Deng Y."/>
        </authorList>
    </citation>
    <scope>NUCLEOTIDE SEQUENCE</scope>
    <source>
        <strain evidence="8">CPCC 100929</strain>
    </source>
</reference>
<evidence type="ECO:0000256" key="5">
    <source>
        <dbReference type="ARBA" id="ARBA00047317"/>
    </source>
</evidence>
<keyword evidence="4 6" id="KW-0501">Molybdenum cofactor biosynthesis</keyword>
<dbReference type="Pfam" id="PF03453">
    <property type="entry name" value="MoeA_N"/>
    <property type="match status" value="1"/>
</dbReference>
<evidence type="ECO:0000259" key="7">
    <source>
        <dbReference type="SMART" id="SM00852"/>
    </source>
</evidence>
<dbReference type="Gene3D" id="2.40.340.10">
    <property type="entry name" value="MoeA, C-terminal, domain IV"/>
    <property type="match status" value="1"/>
</dbReference>